<dbReference type="AlphaFoldDB" id="A0A1B6CMU5"/>
<protein>
    <recommendedName>
        <fullName evidence="3">Zinc finger PHD-type domain-containing protein</fullName>
    </recommendedName>
</protein>
<dbReference type="Gene3D" id="3.30.40.10">
    <property type="entry name" value="Zinc/RING finger domain, C3HC4 (zinc finger)"/>
    <property type="match status" value="1"/>
</dbReference>
<name>A0A1B6CMU5_9HEMI</name>
<feature type="compositionally biased region" description="Basic and acidic residues" evidence="1">
    <location>
        <begin position="67"/>
        <end position="100"/>
    </location>
</feature>
<dbReference type="SUPFAM" id="SSF57903">
    <property type="entry name" value="FYVE/PHD zinc finger"/>
    <property type="match status" value="1"/>
</dbReference>
<feature type="compositionally biased region" description="Basic residues" evidence="1">
    <location>
        <begin position="101"/>
        <end position="110"/>
    </location>
</feature>
<dbReference type="InterPro" id="IPR011011">
    <property type="entry name" value="Znf_FYVE_PHD"/>
</dbReference>
<proteinExistence type="predicted"/>
<feature type="non-terminal residue" evidence="2">
    <location>
        <position position="1"/>
    </location>
</feature>
<evidence type="ECO:0008006" key="3">
    <source>
        <dbReference type="Google" id="ProtNLM"/>
    </source>
</evidence>
<reference evidence="2" key="1">
    <citation type="submission" date="2015-12" db="EMBL/GenBank/DDBJ databases">
        <title>De novo transcriptome assembly of four potential Pierce s Disease insect vectors from Arizona vineyards.</title>
        <authorList>
            <person name="Tassone E.E."/>
        </authorList>
    </citation>
    <scope>NUCLEOTIDE SEQUENCE</scope>
</reference>
<accession>A0A1B6CMU5</accession>
<feature type="region of interest" description="Disordered" evidence="1">
    <location>
        <begin position="1"/>
        <end position="139"/>
    </location>
</feature>
<sequence length="191" mass="21871">PSGSDPHIDPIPGCSWMSGGGAGKKSSFQVASPENVLPIPKSNSMKRSNRKKEKTVIITESPYKNELQAEKQKREEKIKAKEERARMKLFKEDKNEEKKDKAQKKQKKRKLQENIHEIKGKKLKKKMQPETEESSEDDDDAQCLYCGYFYSKSNEGWISCVRCKNWAHNSCSNVDSEDDEALLICKDCHSD</sequence>
<evidence type="ECO:0000313" key="2">
    <source>
        <dbReference type="EMBL" id="JAS14752.1"/>
    </source>
</evidence>
<dbReference type="InterPro" id="IPR013083">
    <property type="entry name" value="Znf_RING/FYVE/PHD"/>
</dbReference>
<feature type="compositionally biased region" description="Acidic residues" evidence="1">
    <location>
        <begin position="130"/>
        <end position="139"/>
    </location>
</feature>
<organism evidence="2">
    <name type="scientific">Clastoptera arizonana</name>
    <name type="common">Arizona spittle bug</name>
    <dbReference type="NCBI Taxonomy" id="38151"/>
    <lineage>
        <taxon>Eukaryota</taxon>
        <taxon>Metazoa</taxon>
        <taxon>Ecdysozoa</taxon>
        <taxon>Arthropoda</taxon>
        <taxon>Hexapoda</taxon>
        <taxon>Insecta</taxon>
        <taxon>Pterygota</taxon>
        <taxon>Neoptera</taxon>
        <taxon>Paraneoptera</taxon>
        <taxon>Hemiptera</taxon>
        <taxon>Auchenorrhyncha</taxon>
        <taxon>Cercopoidea</taxon>
        <taxon>Clastopteridae</taxon>
        <taxon>Clastoptera</taxon>
    </lineage>
</organism>
<feature type="compositionally biased region" description="Basic and acidic residues" evidence="1">
    <location>
        <begin position="111"/>
        <end position="120"/>
    </location>
</feature>
<gene>
    <name evidence="2" type="ORF">g.45147</name>
</gene>
<evidence type="ECO:0000256" key="1">
    <source>
        <dbReference type="SAM" id="MobiDB-lite"/>
    </source>
</evidence>
<dbReference type="EMBL" id="GEDC01022546">
    <property type="protein sequence ID" value="JAS14752.1"/>
    <property type="molecule type" value="Transcribed_RNA"/>
</dbReference>